<dbReference type="InterPro" id="IPR008922">
    <property type="entry name" value="Di-copper_centre_dom_sf"/>
</dbReference>
<dbReference type="RefSeq" id="XP_025836545.1">
    <property type="nucleotide sequence ID" value="XM_025980760.1"/>
</dbReference>
<dbReference type="PANTHER" id="PTHR11511">
    <property type="entry name" value="LARVAL STORAGE PROTEIN/PHENOLOXIDASE"/>
    <property type="match status" value="1"/>
</dbReference>
<dbReference type="InterPro" id="IPR005204">
    <property type="entry name" value="Hemocyanin_N"/>
</dbReference>
<proteinExistence type="predicted"/>
<evidence type="ECO:0000313" key="7">
    <source>
        <dbReference type="RefSeq" id="XP_025836545.1"/>
    </source>
</evidence>
<feature type="domain" description="Hemocyanin middle" evidence="3">
    <location>
        <begin position="160"/>
        <end position="427"/>
    </location>
</feature>
<keyword evidence="1" id="KW-0758">Storage protein</keyword>
<dbReference type="Gene3D" id="1.20.1370.10">
    <property type="entry name" value="Hemocyanin, N-terminal domain"/>
    <property type="match status" value="1"/>
</dbReference>
<evidence type="ECO:0000259" key="5">
    <source>
        <dbReference type="Pfam" id="PF03723"/>
    </source>
</evidence>
<name>A0A7F5RL35_AGRPL</name>
<keyword evidence="2" id="KW-0732">Signal</keyword>
<keyword evidence="6" id="KW-1185">Reference proteome</keyword>
<dbReference type="Proteomes" id="UP000192223">
    <property type="component" value="Unplaced"/>
</dbReference>
<dbReference type="GO" id="GO:0045735">
    <property type="term" value="F:nutrient reservoir activity"/>
    <property type="evidence" value="ECO:0007669"/>
    <property type="project" value="UniProtKB-KW"/>
</dbReference>
<dbReference type="SUPFAM" id="SSF48056">
    <property type="entry name" value="Di-copper centre-containing domain"/>
    <property type="match status" value="1"/>
</dbReference>
<dbReference type="PROSITE" id="PS00210">
    <property type="entry name" value="HEMOCYANIN_2"/>
    <property type="match status" value="1"/>
</dbReference>
<dbReference type="Pfam" id="PF03722">
    <property type="entry name" value="Hemocyanin_N"/>
    <property type="match status" value="1"/>
</dbReference>
<organism evidence="6 7">
    <name type="scientific">Agrilus planipennis</name>
    <name type="common">Emerald ash borer</name>
    <name type="synonym">Agrilus marcopoli</name>
    <dbReference type="NCBI Taxonomy" id="224129"/>
    <lineage>
        <taxon>Eukaryota</taxon>
        <taxon>Metazoa</taxon>
        <taxon>Ecdysozoa</taxon>
        <taxon>Arthropoda</taxon>
        <taxon>Hexapoda</taxon>
        <taxon>Insecta</taxon>
        <taxon>Pterygota</taxon>
        <taxon>Neoptera</taxon>
        <taxon>Endopterygota</taxon>
        <taxon>Coleoptera</taxon>
        <taxon>Polyphaga</taxon>
        <taxon>Elateriformia</taxon>
        <taxon>Buprestoidea</taxon>
        <taxon>Buprestidae</taxon>
        <taxon>Agrilinae</taxon>
        <taxon>Agrilus</taxon>
    </lineage>
</organism>
<sequence length="681" mass="80148">MRIIVLLILLYGFCEAAPSESGNTESEVTDRELLKKTKQVFRILRFINQPSHYKELVDIAKNYSIYDQESKFSNEQAFKQFLQHYQTGLLPRGTQFSVFYYEHLKQAIALFKLLYYAKDYDTFFKTAVWARQNLNEGLFLYSFSVALKHRNDTYKVILPPIYELNPYYFVTGDSIYQVQKFKQLYHGQQLNEPYIIPTNYTSQNVQHSLAYFLEDIGLNAYYYYFNLYYPFWLGGEEFKMKNDRRGELYYFVHQQLLARYYLERLSNHAGDIPILEYDIPAKTGYRPHLVYSSGTPFPSRENPTYLPRKFDYYESKMTFNNYYSVQDLERRIVDAIDAGFVYTEKGEKVDIYTPEGFNILGNIIEGNADSLNSRFYGHLQIFAHQLVVDNHIQPDEYHVVPSVLQHFETSLRDPIYWEFMKRIVVLFQSYKLHLPKYSYHELNFSGVKVENLDVDPLVTLFDYTDYDIAGSVILNPHEFERDPFVILARQTRLNHKPFSYTVNVTSDKEQQAVIRTFIGPKCDQYGQPIDINEHRLNFFQLDTFVTKLNAGVNVFKRDHSQFHFAPDKPTYRTLYNKINNATNEEQLKTSHTEFSYGFPQRFILPKGQRAGQMFQFFVIVTPRKGNLAPDNIYMGGILKVGSGNQYVDSLPLGYPFDRVVDKDAFVSVQNSYFKDVIIYHK</sequence>
<dbReference type="InterPro" id="IPR005203">
    <property type="entry name" value="Hemocyanin_C"/>
</dbReference>
<evidence type="ECO:0000256" key="2">
    <source>
        <dbReference type="SAM" id="SignalP"/>
    </source>
</evidence>
<evidence type="ECO:0000259" key="3">
    <source>
        <dbReference type="Pfam" id="PF00372"/>
    </source>
</evidence>
<evidence type="ECO:0000256" key="1">
    <source>
        <dbReference type="ARBA" id="ARBA00022761"/>
    </source>
</evidence>
<dbReference type="GO" id="GO:0005615">
    <property type="term" value="C:extracellular space"/>
    <property type="evidence" value="ECO:0007669"/>
    <property type="project" value="UniProtKB-ARBA"/>
</dbReference>
<accession>A0A7F5RL35</accession>
<protein>
    <submittedName>
        <fullName evidence="7">Hexamerin-like</fullName>
    </submittedName>
</protein>
<evidence type="ECO:0000313" key="6">
    <source>
        <dbReference type="Proteomes" id="UP000192223"/>
    </source>
</evidence>
<dbReference type="OrthoDB" id="6371642at2759"/>
<dbReference type="InParanoid" id="A0A7F5RL35"/>
<dbReference type="InterPro" id="IPR014756">
    <property type="entry name" value="Ig_E-set"/>
</dbReference>
<dbReference type="SUPFAM" id="SSF48050">
    <property type="entry name" value="Hemocyanin, N-terminal domain"/>
    <property type="match status" value="1"/>
</dbReference>
<dbReference type="GeneID" id="112906518"/>
<dbReference type="Pfam" id="PF00372">
    <property type="entry name" value="Hemocyanin_M"/>
    <property type="match status" value="1"/>
</dbReference>
<feature type="chain" id="PRO_5028932323" evidence="2">
    <location>
        <begin position="17"/>
        <end position="681"/>
    </location>
</feature>
<dbReference type="SUPFAM" id="SSF81296">
    <property type="entry name" value="E set domains"/>
    <property type="match status" value="1"/>
</dbReference>
<dbReference type="InterPro" id="IPR036697">
    <property type="entry name" value="Hemocyanin_N_sf"/>
</dbReference>
<feature type="domain" description="Hemocyanin N-terminal" evidence="4">
    <location>
        <begin position="34"/>
        <end position="154"/>
    </location>
</feature>
<feature type="domain" description="Hemocyanin C-terminal" evidence="5">
    <location>
        <begin position="436"/>
        <end position="680"/>
    </location>
</feature>
<reference evidence="7" key="1">
    <citation type="submission" date="2025-08" db="UniProtKB">
        <authorList>
            <consortium name="RefSeq"/>
        </authorList>
    </citation>
    <scope>IDENTIFICATION</scope>
    <source>
        <tissue evidence="7">Entire body</tissue>
    </source>
</reference>
<dbReference type="AlphaFoldDB" id="A0A7F5RL35"/>
<dbReference type="InterPro" id="IPR000896">
    <property type="entry name" value="Hemocyanin/hexamerin_mid_dom"/>
</dbReference>
<dbReference type="PANTHER" id="PTHR11511:SF5">
    <property type="entry name" value="FAT-BODY PROTEIN 1-RELATED"/>
    <property type="match status" value="1"/>
</dbReference>
<dbReference type="Gene3D" id="1.10.1280.10">
    <property type="entry name" value="Di-copper center containing domain from catechol oxidase"/>
    <property type="match status" value="1"/>
</dbReference>
<dbReference type="InterPro" id="IPR037020">
    <property type="entry name" value="Hemocyanin_C_sf"/>
</dbReference>
<dbReference type="Gene3D" id="2.60.40.1520">
    <property type="entry name" value="Hemocyanin, C-terminal domain"/>
    <property type="match status" value="1"/>
</dbReference>
<dbReference type="InterPro" id="IPR013788">
    <property type="entry name" value="Hemocyanin/hexamerin"/>
</dbReference>
<feature type="signal peptide" evidence="2">
    <location>
        <begin position="1"/>
        <end position="16"/>
    </location>
</feature>
<dbReference type="KEGG" id="apln:112906518"/>
<dbReference type="PRINTS" id="PR00187">
    <property type="entry name" value="HAEMOCYANIN"/>
</dbReference>
<dbReference type="Pfam" id="PF03723">
    <property type="entry name" value="Hemocyanin_C"/>
    <property type="match status" value="1"/>
</dbReference>
<gene>
    <name evidence="7" type="primary">LOC112906518</name>
</gene>
<evidence type="ECO:0000259" key="4">
    <source>
        <dbReference type="Pfam" id="PF03722"/>
    </source>
</evidence>